<sequence>MSTFDALVRDAASYLESHRRCSKHHVEHTGSNCYLLDFYSTLGEIEKGKRLIAHLFTLVTDTKGGKVFYPGHMNPMNMSQNVIDTGAAVDSIARFLHLHRNAFTQFEHTEYGAKLREIAETYLKSAAAEKTLTNQRLWGLTGLASYARYAGTHIYDDIVRASIERAFADTTPDGFFLYMPHAREHGNFEGYEGITTFYQSRCTAFIRYSLKAAGIDSAPYEERLRTSERALLAMYRSDGTKDLRLECKRWYWQSAYEVASAGFDAYALAHSKESAAGVALHNLLFQTRRHFFDGYLHSHIGLPVNFQCPIFWTAHLAWMLRVENIRSQFDAASSLKDFSFRFEGKEVFTDTTPSRRTLVNARWQQRNFNEGIYGNGLADAARWSWCVPALPPAFLFSVRETANHTWYALRGGHFSEAALRIWRFARELLVMLLPRYSTRYGKVSSFAVRNGTVNVTVISATKYGTIAVGEPVNLNIPL</sequence>
<proteinExistence type="predicted"/>
<dbReference type="Proteomes" id="UP000176914">
    <property type="component" value="Unassembled WGS sequence"/>
</dbReference>
<evidence type="ECO:0000313" key="2">
    <source>
        <dbReference type="Proteomes" id="UP000176914"/>
    </source>
</evidence>
<protein>
    <submittedName>
        <fullName evidence="1">Uncharacterized protein</fullName>
    </submittedName>
</protein>
<gene>
    <name evidence="1" type="ORF">A3C20_00845</name>
</gene>
<dbReference type="AlphaFoldDB" id="A0A1F6E6V2"/>
<evidence type="ECO:0000313" key="1">
    <source>
        <dbReference type="EMBL" id="OGG69435.1"/>
    </source>
</evidence>
<reference evidence="1 2" key="1">
    <citation type="journal article" date="2016" name="Nat. Commun.">
        <title>Thousands of microbial genomes shed light on interconnected biogeochemical processes in an aquifer system.</title>
        <authorList>
            <person name="Anantharaman K."/>
            <person name="Brown C.T."/>
            <person name="Hug L.A."/>
            <person name="Sharon I."/>
            <person name="Castelle C.J."/>
            <person name="Probst A.J."/>
            <person name="Thomas B.C."/>
            <person name="Singh A."/>
            <person name="Wilkins M.J."/>
            <person name="Karaoz U."/>
            <person name="Brodie E.L."/>
            <person name="Williams K.H."/>
            <person name="Hubbard S.S."/>
            <person name="Banfield J.F."/>
        </authorList>
    </citation>
    <scope>NUCLEOTIDE SEQUENCE [LARGE SCALE GENOMIC DNA]</scope>
</reference>
<comment type="caution">
    <text evidence="1">The sequence shown here is derived from an EMBL/GenBank/DDBJ whole genome shotgun (WGS) entry which is preliminary data.</text>
</comment>
<organism evidence="1 2">
    <name type="scientific">Candidatus Kaiserbacteria bacterium RIFCSPHIGHO2_02_FULL_55_25</name>
    <dbReference type="NCBI Taxonomy" id="1798498"/>
    <lineage>
        <taxon>Bacteria</taxon>
        <taxon>Candidatus Kaiseribacteriota</taxon>
    </lineage>
</organism>
<name>A0A1F6E6V2_9BACT</name>
<dbReference type="EMBL" id="MFLL01000012">
    <property type="protein sequence ID" value="OGG69435.1"/>
    <property type="molecule type" value="Genomic_DNA"/>
</dbReference>
<accession>A0A1F6E6V2</accession>